<name>A0A146F3W0_ASPKA</name>
<dbReference type="EMBL" id="BCWF01000008">
    <property type="protein sequence ID" value="GAT20830.1"/>
    <property type="molecule type" value="Genomic_DNA"/>
</dbReference>
<reference evidence="3" key="2">
    <citation type="submission" date="2016-02" db="EMBL/GenBank/DDBJ databases">
        <title>Genome sequencing of Aspergillus luchuensis NBRC 4314.</title>
        <authorList>
            <person name="Yamada O."/>
        </authorList>
    </citation>
    <scope>NUCLEOTIDE SEQUENCE [LARGE SCALE GENOMIC DNA]</scope>
    <source>
        <strain evidence="3">RIB 2604</strain>
    </source>
</reference>
<dbReference type="InterPro" id="IPR057670">
    <property type="entry name" value="SH3_retrovirus"/>
</dbReference>
<gene>
    <name evidence="2" type="ORF">RIB2604_00803080</name>
</gene>
<evidence type="ECO:0000313" key="3">
    <source>
        <dbReference type="Proteomes" id="UP000075230"/>
    </source>
</evidence>
<protein>
    <recommendedName>
        <fullName evidence="1">Retroviral polymerase SH3-like domain-containing protein</fullName>
    </recommendedName>
</protein>
<evidence type="ECO:0000259" key="1">
    <source>
        <dbReference type="Pfam" id="PF25597"/>
    </source>
</evidence>
<proteinExistence type="predicted"/>
<reference evidence="2 3" key="1">
    <citation type="journal article" date="2016" name="DNA Res.">
        <title>Genome sequence of Aspergillus luchuensis NBRC 4314.</title>
        <authorList>
            <person name="Yamada O."/>
            <person name="Machida M."/>
            <person name="Hosoyama A."/>
            <person name="Goto M."/>
            <person name="Takahashi T."/>
            <person name="Futagami T."/>
            <person name="Yamagata Y."/>
            <person name="Takeuchi M."/>
            <person name="Kobayashi T."/>
            <person name="Koike H."/>
            <person name="Abe K."/>
            <person name="Asai K."/>
            <person name="Arita M."/>
            <person name="Fujita N."/>
            <person name="Fukuda K."/>
            <person name="Higa K."/>
            <person name="Horikawa H."/>
            <person name="Ishikawa T."/>
            <person name="Jinno K."/>
            <person name="Kato Y."/>
            <person name="Kirimura K."/>
            <person name="Mizutani O."/>
            <person name="Nakasone K."/>
            <person name="Sano M."/>
            <person name="Shiraishi Y."/>
            <person name="Tsukahara M."/>
            <person name="Gomi K."/>
        </authorList>
    </citation>
    <scope>NUCLEOTIDE SEQUENCE [LARGE SCALE GENOMIC DNA]</scope>
    <source>
        <strain evidence="2 3">RIB 2604</strain>
    </source>
</reference>
<sequence length="236" mass="26103">MSPRAETSYFVGFDGDHGYVYLVWYSDSNMVKKSRDVTFYEDCTYRDDREDPGRAAAAPTPKGPIMPETGTSINFENTLLHEAIAKIDTSKDLAKDLPAQILSTCYEHLLRHHRSKAVTTHYAKADRTSMSTEGVDVNEYQSLAHARPNHGGCKGVESRVQTSTRDYLLRDHAGGPITWSSNKQSVVAPSSTVAKYCAYDAAAKDALYVKKLAQVFNLKISDNSKIPVFSDAANLL</sequence>
<comment type="caution">
    <text evidence="2">The sequence shown here is derived from an EMBL/GenBank/DDBJ whole genome shotgun (WGS) entry which is preliminary data.</text>
</comment>
<organism evidence="2 3">
    <name type="scientific">Aspergillus kawachii</name>
    <name type="common">White koji mold</name>
    <name type="synonym">Aspergillus awamori var. kawachi</name>
    <dbReference type="NCBI Taxonomy" id="1069201"/>
    <lineage>
        <taxon>Eukaryota</taxon>
        <taxon>Fungi</taxon>
        <taxon>Dikarya</taxon>
        <taxon>Ascomycota</taxon>
        <taxon>Pezizomycotina</taxon>
        <taxon>Eurotiomycetes</taxon>
        <taxon>Eurotiomycetidae</taxon>
        <taxon>Eurotiales</taxon>
        <taxon>Aspergillaceae</taxon>
        <taxon>Aspergillus</taxon>
        <taxon>Aspergillus subgen. Circumdati</taxon>
    </lineage>
</organism>
<dbReference type="Pfam" id="PF25597">
    <property type="entry name" value="SH3_retrovirus"/>
    <property type="match status" value="1"/>
</dbReference>
<dbReference type="Proteomes" id="UP000075230">
    <property type="component" value="Unassembled WGS sequence"/>
</dbReference>
<accession>A0A146F3W0</accession>
<dbReference type="AlphaFoldDB" id="A0A146F3W0"/>
<feature type="domain" description="Retroviral polymerase SH3-like" evidence="1">
    <location>
        <begin position="2"/>
        <end position="50"/>
    </location>
</feature>
<evidence type="ECO:0000313" key="2">
    <source>
        <dbReference type="EMBL" id="GAT20830.1"/>
    </source>
</evidence>